<dbReference type="AlphaFoldDB" id="A0A423VGD4"/>
<comment type="caution">
    <text evidence="1">The sequence shown here is derived from an EMBL/GenBank/DDBJ whole genome shotgun (WGS) entry which is preliminary data.</text>
</comment>
<organism evidence="1 2">
    <name type="scientific">Cytospora schulzeri</name>
    <dbReference type="NCBI Taxonomy" id="448051"/>
    <lineage>
        <taxon>Eukaryota</taxon>
        <taxon>Fungi</taxon>
        <taxon>Dikarya</taxon>
        <taxon>Ascomycota</taxon>
        <taxon>Pezizomycotina</taxon>
        <taxon>Sordariomycetes</taxon>
        <taxon>Sordariomycetidae</taxon>
        <taxon>Diaporthales</taxon>
        <taxon>Cytosporaceae</taxon>
        <taxon>Cytospora</taxon>
    </lineage>
</organism>
<name>A0A423VGD4_9PEZI</name>
<accession>A0A423VGD4</accession>
<dbReference type="Proteomes" id="UP000283895">
    <property type="component" value="Unassembled WGS sequence"/>
</dbReference>
<reference evidence="1 2" key="1">
    <citation type="submission" date="2015-09" db="EMBL/GenBank/DDBJ databases">
        <title>Host preference determinants of Valsa canker pathogens revealed by comparative genomics.</title>
        <authorList>
            <person name="Yin Z."/>
            <person name="Huang L."/>
        </authorList>
    </citation>
    <scope>NUCLEOTIDE SEQUENCE [LARGE SCALE GENOMIC DNA]</scope>
    <source>
        <strain evidence="1 2">03-1</strain>
    </source>
</reference>
<sequence length="81" mass="8656">MTTITTTTAKSTLVIIPGAFHHTPAPRPTDNQPRPVRTSLAATVVAHRPAHSYYGCQGHVQRTPYTGSGSGLGLVETWAFL</sequence>
<proteinExistence type="predicted"/>
<evidence type="ECO:0000313" key="2">
    <source>
        <dbReference type="Proteomes" id="UP000283895"/>
    </source>
</evidence>
<protein>
    <submittedName>
        <fullName evidence="1">Uncharacterized protein</fullName>
    </submittedName>
</protein>
<gene>
    <name evidence="1" type="ORF">VMCG_10122</name>
</gene>
<dbReference type="EMBL" id="LKEA01000066">
    <property type="protein sequence ID" value="ROV89959.1"/>
    <property type="molecule type" value="Genomic_DNA"/>
</dbReference>
<evidence type="ECO:0000313" key="1">
    <source>
        <dbReference type="EMBL" id="ROV89959.1"/>
    </source>
</evidence>
<keyword evidence="2" id="KW-1185">Reference proteome</keyword>